<name>A0A382ULU8_9ZZZZ</name>
<dbReference type="Gene3D" id="3.40.50.620">
    <property type="entry name" value="HUPs"/>
    <property type="match status" value="1"/>
</dbReference>
<proteinExistence type="predicted"/>
<gene>
    <name evidence="1" type="ORF">METZ01_LOCUS387515</name>
</gene>
<dbReference type="SUPFAM" id="SSF52402">
    <property type="entry name" value="Adenine nucleotide alpha hydrolases-like"/>
    <property type="match status" value="1"/>
</dbReference>
<dbReference type="PANTHER" id="PTHR43169:SF2">
    <property type="entry name" value="NAD_GMP SYNTHASE DOMAIN-CONTAINING PROTEIN"/>
    <property type="match status" value="1"/>
</dbReference>
<dbReference type="GO" id="GO:0016783">
    <property type="term" value="F:sulfurtransferase activity"/>
    <property type="evidence" value="ECO:0007669"/>
    <property type="project" value="InterPro"/>
</dbReference>
<evidence type="ECO:0000313" key="1">
    <source>
        <dbReference type="EMBL" id="SVD34661.1"/>
    </source>
</evidence>
<protein>
    <recommendedName>
        <fullName evidence="2">ATP-dependent sacrificial sulfur transferase LarE</fullName>
    </recommendedName>
</protein>
<dbReference type="InterPro" id="IPR052188">
    <property type="entry name" value="Ni-pincer_cofactor_biosynth"/>
</dbReference>
<dbReference type="PANTHER" id="PTHR43169">
    <property type="entry name" value="EXSB FAMILY PROTEIN"/>
    <property type="match status" value="1"/>
</dbReference>
<dbReference type="InterPro" id="IPR005232">
    <property type="entry name" value="LarE"/>
</dbReference>
<evidence type="ECO:0008006" key="2">
    <source>
        <dbReference type="Google" id="ProtNLM"/>
    </source>
</evidence>
<reference evidence="1" key="1">
    <citation type="submission" date="2018-05" db="EMBL/GenBank/DDBJ databases">
        <authorList>
            <person name="Lanie J.A."/>
            <person name="Ng W.-L."/>
            <person name="Kazmierczak K.M."/>
            <person name="Andrzejewski T.M."/>
            <person name="Davidsen T.M."/>
            <person name="Wayne K.J."/>
            <person name="Tettelin H."/>
            <person name="Glass J.I."/>
            <person name="Rusch D."/>
            <person name="Podicherti R."/>
            <person name="Tsui H.-C.T."/>
            <person name="Winkler M.E."/>
        </authorList>
    </citation>
    <scope>NUCLEOTIDE SEQUENCE</scope>
</reference>
<dbReference type="AlphaFoldDB" id="A0A382ULU8"/>
<accession>A0A382ULU8</accession>
<dbReference type="NCBIfam" id="TIGR00268">
    <property type="entry name" value="ATP-dependent sacrificial sulfur transferase LarE"/>
    <property type="match status" value="1"/>
</dbReference>
<sequence>GELNNSNYANNPSNRCFFCKDTLYQTMEDIRPEYPGYYMLNGTNLDDHGDYRPGIQAANNHGVYSPLSDCGIRKTDIRLLAKHFNLPVWDKSASPCLSSRIPYGQKVTEEKLHQIEAAETFLNRLGFDEVRVRHFGMEARIEVPADILEKLRPFKPQIQKAFKEMGFETATIDTEGFVSGKLNRAIVSHG</sequence>
<organism evidence="1">
    <name type="scientific">marine metagenome</name>
    <dbReference type="NCBI Taxonomy" id="408172"/>
    <lineage>
        <taxon>unclassified sequences</taxon>
        <taxon>metagenomes</taxon>
        <taxon>ecological metagenomes</taxon>
    </lineage>
</organism>
<dbReference type="InterPro" id="IPR014729">
    <property type="entry name" value="Rossmann-like_a/b/a_fold"/>
</dbReference>
<feature type="non-terminal residue" evidence="1">
    <location>
        <position position="1"/>
    </location>
</feature>
<dbReference type="EMBL" id="UINC01144874">
    <property type="protein sequence ID" value="SVD34661.1"/>
    <property type="molecule type" value="Genomic_DNA"/>
</dbReference>